<keyword evidence="2" id="KW-1185">Reference proteome</keyword>
<sequence>MQTNLELDEKKLNTIKLRILQMETDNIVKKESNPAMEEKIKKLIIAEVDKR</sequence>
<comment type="caution">
    <text evidence="1">The sequence shown here is derived from an EMBL/GenBank/DDBJ whole genome shotgun (WGS) entry which is preliminary data.</text>
</comment>
<dbReference type="RefSeq" id="WP_349232246.1">
    <property type="nucleotide sequence ID" value="NZ_JBBMFK010000024.1"/>
</dbReference>
<proteinExistence type="predicted"/>
<dbReference type="EMBL" id="JBBMFK010000024">
    <property type="protein sequence ID" value="MEQ2444387.1"/>
    <property type="molecule type" value="Genomic_DNA"/>
</dbReference>
<reference evidence="1 2" key="1">
    <citation type="submission" date="2024-03" db="EMBL/GenBank/DDBJ databases">
        <title>Human intestinal bacterial collection.</title>
        <authorList>
            <person name="Pauvert C."/>
            <person name="Hitch T.C.A."/>
            <person name="Clavel T."/>
        </authorList>
    </citation>
    <scope>NUCLEOTIDE SEQUENCE [LARGE SCALE GENOMIC DNA]</scope>
    <source>
        <strain evidence="1 2">CLA-AP-H29</strain>
    </source>
</reference>
<accession>A0ABV1EAR0</accession>
<organism evidence="1 2">
    <name type="scientific">Pseudoflavonifractor intestinihominis</name>
    <dbReference type="NCBI Taxonomy" id="3133171"/>
    <lineage>
        <taxon>Bacteria</taxon>
        <taxon>Bacillati</taxon>
        <taxon>Bacillota</taxon>
        <taxon>Clostridia</taxon>
        <taxon>Eubacteriales</taxon>
        <taxon>Oscillospiraceae</taxon>
        <taxon>Pseudoflavonifractor</taxon>
    </lineage>
</organism>
<name>A0ABV1EAR0_9FIRM</name>
<evidence type="ECO:0000313" key="2">
    <source>
        <dbReference type="Proteomes" id="UP001464378"/>
    </source>
</evidence>
<protein>
    <submittedName>
        <fullName evidence="1">Uncharacterized protein</fullName>
    </submittedName>
</protein>
<gene>
    <name evidence="1" type="ORF">WMO64_13045</name>
</gene>
<evidence type="ECO:0000313" key="1">
    <source>
        <dbReference type="EMBL" id="MEQ2444387.1"/>
    </source>
</evidence>
<dbReference type="Proteomes" id="UP001464378">
    <property type="component" value="Unassembled WGS sequence"/>
</dbReference>